<proteinExistence type="predicted"/>
<name>A0A259U214_9BACT</name>
<evidence type="ECO:0000313" key="2">
    <source>
        <dbReference type="EMBL" id="OZC04093.1"/>
    </source>
</evidence>
<dbReference type="EMBL" id="MQWB01000001">
    <property type="protein sequence ID" value="OZC04093.1"/>
    <property type="molecule type" value="Genomic_DNA"/>
</dbReference>
<evidence type="ECO:0000313" key="3">
    <source>
        <dbReference type="Proteomes" id="UP000216446"/>
    </source>
</evidence>
<evidence type="ECO:0000256" key="1">
    <source>
        <dbReference type="SAM" id="Phobius"/>
    </source>
</evidence>
<sequence>MAFSAIGVELPAVLGGLVGSIALVALLGSVISVPVGLAALGSYRRRTPPSRSRTAWTAVVLALMSPLAWAAGVLLCEVVFAM</sequence>
<gene>
    <name evidence="2" type="ORF">BSZ36_14540</name>
</gene>
<organism evidence="2 3">
    <name type="scientific">Rubricoccus marinus</name>
    <dbReference type="NCBI Taxonomy" id="716817"/>
    <lineage>
        <taxon>Bacteria</taxon>
        <taxon>Pseudomonadati</taxon>
        <taxon>Rhodothermota</taxon>
        <taxon>Rhodothermia</taxon>
        <taxon>Rhodothermales</taxon>
        <taxon>Rubricoccaceae</taxon>
        <taxon>Rubricoccus</taxon>
    </lineage>
</organism>
<accession>A0A259U214</accession>
<dbReference type="InParanoid" id="A0A259U214"/>
<keyword evidence="1" id="KW-1133">Transmembrane helix</keyword>
<feature type="transmembrane region" description="Helical" evidence="1">
    <location>
        <begin position="55"/>
        <end position="80"/>
    </location>
</feature>
<keyword evidence="3" id="KW-1185">Reference proteome</keyword>
<comment type="caution">
    <text evidence="2">The sequence shown here is derived from an EMBL/GenBank/DDBJ whole genome shotgun (WGS) entry which is preliminary data.</text>
</comment>
<feature type="transmembrane region" description="Helical" evidence="1">
    <location>
        <begin position="12"/>
        <end position="43"/>
    </location>
</feature>
<dbReference type="Proteomes" id="UP000216446">
    <property type="component" value="Unassembled WGS sequence"/>
</dbReference>
<keyword evidence="1" id="KW-0472">Membrane</keyword>
<dbReference type="AlphaFoldDB" id="A0A259U214"/>
<protein>
    <submittedName>
        <fullName evidence="2">Uncharacterized protein</fullName>
    </submittedName>
</protein>
<reference evidence="2 3" key="1">
    <citation type="submission" date="2016-11" db="EMBL/GenBank/DDBJ databases">
        <title>Study of marine rhodopsin-containing bacteria.</title>
        <authorList>
            <person name="Yoshizawa S."/>
            <person name="Kumagai Y."/>
            <person name="Kogure K."/>
        </authorList>
    </citation>
    <scope>NUCLEOTIDE SEQUENCE [LARGE SCALE GENOMIC DNA]</scope>
    <source>
        <strain evidence="2 3">SG-29</strain>
    </source>
</reference>
<keyword evidence="1" id="KW-0812">Transmembrane</keyword>